<dbReference type="SUPFAM" id="SSF52833">
    <property type="entry name" value="Thioredoxin-like"/>
    <property type="match status" value="1"/>
</dbReference>
<organism evidence="2 3">
    <name type="scientific">Catellatospora citrea</name>
    <dbReference type="NCBI Taxonomy" id="53366"/>
    <lineage>
        <taxon>Bacteria</taxon>
        <taxon>Bacillati</taxon>
        <taxon>Actinomycetota</taxon>
        <taxon>Actinomycetes</taxon>
        <taxon>Micromonosporales</taxon>
        <taxon>Micromonosporaceae</taxon>
        <taxon>Catellatospora</taxon>
    </lineage>
</organism>
<evidence type="ECO:0000313" key="2">
    <source>
        <dbReference type="EMBL" id="GIF99742.1"/>
    </source>
</evidence>
<proteinExistence type="predicted"/>
<keyword evidence="3" id="KW-1185">Reference proteome</keyword>
<evidence type="ECO:0000259" key="1">
    <source>
        <dbReference type="PROSITE" id="PS51352"/>
    </source>
</evidence>
<dbReference type="AlphaFoldDB" id="A0A8J3KH79"/>
<dbReference type="InterPro" id="IPR013766">
    <property type="entry name" value="Thioredoxin_domain"/>
</dbReference>
<dbReference type="InterPro" id="IPR036249">
    <property type="entry name" value="Thioredoxin-like_sf"/>
</dbReference>
<dbReference type="Pfam" id="PF00085">
    <property type="entry name" value="Thioredoxin"/>
    <property type="match status" value="1"/>
</dbReference>
<dbReference type="PROSITE" id="PS51352">
    <property type="entry name" value="THIOREDOXIN_2"/>
    <property type="match status" value="1"/>
</dbReference>
<sequence>MDMTGLIAGGVALLAASAYGVVHRRRAGRVRAVPAATDPVPPLQADLLTDLGVPPGQVTLLQFSSAFCAPCRTTRVVCAEAARTTPGVAHVEVDAESRLDAVRALDIWKTPTVLIVDAHGRIAGRAQGAPTRAQVLAAVAPLLPAAAELTEEKA</sequence>
<comment type="caution">
    <text evidence="2">The sequence shown here is derived from an EMBL/GenBank/DDBJ whole genome shotgun (WGS) entry which is preliminary data.</text>
</comment>
<accession>A0A8J3KH79</accession>
<dbReference type="Proteomes" id="UP000659904">
    <property type="component" value="Unassembled WGS sequence"/>
</dbReference>
<dbReference type="EMBL" id="BONH01000023">
    <property type="protein sequence ID" value="GIF99742.1"/>
    <property type="molecule type" value="Genomic_DNA"/>
</dbReference>
<protein>
    <recommendedName>
        <fullName evidence="1">Thioredoxin domain-containing protein</fullName>
    </recommendedName>
</protein>
<evidence type="ECO:0000313" key="3">
    <source>
        <dbReference type="Proteomes" id="UP000659904"/>
    </source>
</evidence>
<dbReference type="RefSeq" id="WP_239165616.1">
    <property type="nucleotide sequence ID" value="NZ_BONH01000023.1"/>
</dbReference>
<reference evidence="2 3" key="1">
    <citation type="submission" date="2021-01" db="EMBL/GenBank/DDBJ databases">
        <title>Whole genome shotgun sequence of Catellatospora citrea NBRC 14495.</title>
        <authorList>
            <person name="Komaki H."/>
            <person name="Tamura T."/>
        </authorList>
    </citation>
    <scope>NUCLEOTIDE SEQUENCE [LARGE SCALE GENOMIC DNA]</scope>
    <source>
        <strain evidence="2 3">NBRC 14495</strain>
    </source>
</reference>
<dbReference type="Gene3D" id="3.40.30.10">
    <property type="entry name" value="Glutaredoxin"/>
    <property type="match status" value="1"/>
</dbReference>
<gene>
    <name evidence="2" type="ORF">Cci01nite_48360</name>
</gene>
<feature type="domain" description="Thioredoxin" evidence="1">
    <location>
        <begin position="34"/>
        <end position="144"/>
    </location>
</feature>
<name>A0A8J3KH79_9ACTN</name>
<dbReference type="CDD" id="cd02947">
    <property type="entry name" value="TRX_family"/>
    <property type="match status" value="1"/>
</dbReference>